<organism evidence="8 9">
    <name type="scientific">Eubacterium pyruvativorans</name>
    <dbReference type="NCBI Taxonomy" id="155865"/>
    <lineage>
        <taxon>Bacteria</taxon>
        <taxon>Bacillati</taxon>
        <taxon>Bacillota</taxon>
        <taxon>Clostridia</taxon>
        <taxon>Eubacteriales</taxon>
        <taxon>Eubacteriaceae</taxon>
        <taxon>Eubacterium</taxon>
    </lineage>
</organism>
<dbReference type="OrthoDB" id="9800643at2"/>
<evidence type="ECO:0000259" key="6">
    <source>
        <dbReference type="Pfam" id="PF05175"/>
    </source>
</evidence>
<keyword evidence="2 5" id="KW-0808">Transferase</keyword>
<accession>A0A1I7FN82</accession>
<comment type="caution">
    <text evidence="5">Lacks conserved residue(s) required for the propagation of feature annotation.</text>
</comment>
<dbReference type="EC" id="2.1.1.297" evidence="5"/>
<dbReference type="HAMAP" id="MF_02126">
    <property type="entry name" value="RF_methyltr_PrmC"/>
    <property type="match status" value="1"/>
</dbReference>
<dbReference type="Pfam" id="PF05175">
    <property type="entry name" value="MTS"/>
    <property type="match status" value="1"/>
</dbReference>
<dbReference type="PANTHER" id="PTHR18895">
    <property type="entry name" value="HEMK METHYLTRANSFERASE"/>
    <property type="match status" value="1"/>
</dbReference>
<dbReference type="NCBIfam" id="TIGR03534">
    <property type="entry name" value="RF_mod_PrmC"/>
    <property type="match status" value="1"/>
</dbReference>
<evidence type="ECO:0000256" key="1">
    <source>
        <dbReference type="ARBA" id="ARBA00022603"/>
    </source>
</evidence>
<feature type="domain" description="Methyltransferase small" evidence="6">
    <location>
        <begin position="122"/>
        <end position="212"/>
    </location>
</feature>
<keyword evidence="1 5" id="KW-0489">Methyltransferase</keyword>
<dbReference type="Gene3D" id="1.10.8.10">
    <property type="entry name" value="DNA helicase RuvA subunit, C-terminal domain"/>
    <property type="match status" value="1"/>
</dbReference>
<keyword evidence="3 5" id="KW-0949">S-adenosyl-L-methionine</keyword>
<dbReference type="InterPro" id="IPR004556">
    <property type="entry name" value="HemK-like"/>
</dbReference>
<evidence type="ECO:0000256" key="4">
    <source>
        <dbReference type="ARBA" id="ARBA00048391"/>
    </source>
</evidence>
<dbReference type="PROSITE" id="PS00092">
    <property type="entry name" value="N6_MTASE"/>
    <property type="match status" value="1"/>
</dbReference>
<dbReference type="GO" id="GO:0003676">
    <property type="term" value="F:nucleic acid binding"/>
    <property type="evidence" value="ECO:0007669"/>
    <property type="project" value="InterPro"/>
</dbReference>
<dbReference type="RefSeq" id="WP_090470028.1">
    <property type="nucleotide sequence ID" value="NZ_CACVNK010000050.1"/>
</dbReference>
<dbReference type="EMBL" id="FPBT01000003">
    <property type="protein sequence ID" value="SFU37615.1"/>
    <property type="molecule type" value="Genomic_DNA"/>
</dbReference>
<evidence type="ECO:0000256" key="5">
    <source>
        <dbReference type="HAMAP-Rule" id="MF_02126"/>
    </source>
</evidence>
<evidence type="ECO:0000313" key="8">
    <source>
        <dbReference type="EMBL" id="SFU37615.1"/>
    </source>
</evidence>
<dbReference type="GO" id="GO:0032259">
    <property type="term" value="P:methylation"/>
    <property type="evidence" value="ECO:0007669"/>
    <property type="project" value="UniProtKB-KW"/>
</dbReference>
<gene>
    <name evidence="5" type="primary">prmC</name>
    <name evidence="8" type="ORF">SAMN05216508_10327</name>
</gene>
<dbReference type="InterPro" id="IPR050320">
    <property type="entry name" value="N5-glutamine_MTase"/>
</dbReference>
<dbReference type="InterPro" id="IPR007848">
    <property type="entry name" value="Small_mtfrase_dom"/>
</dbReference>
<feature type="binding site" evidence="5">
    <location>
        <position position="204"/>
    </location>
    <ligand>
        <name>S-adenosyl-L-methionine</name>
        <dbReference type="ChEBI" id="CHEBI:59789"/>
    </ligand>
</feature>
<comment type="catalytic activity">
    <reaction evidence="4 5">
        <text>L-glutaminyl-[peptide chain release factor] + S-adenosyl-L-methionine = N(5)-methyl-L-glutaminyl-[peptide chain release factor] + S-adenosyl-L-homocysteine + H(+)</text>
        <dbReference type="Rhea" id="RHEA:42896"/>
        <dbReference type="Rhea" id="RHEA-COMP:10271"/>
        <dbReference type="Rhea" id="RHEA-COMP:10272"/>
        <dbReference type="ChEBI" id="CHEBI:15378"/>
        <dbReference type="ChEBI" id="CHEBI:30011"/>
        <dbReference type="ChEBI" id="CHEBI:57856"/>
        <dbReference type="ChEBI" id="CHEBI:59789"/>
        <dbReference type="ChEBI" id="CHEBI:61891"/>
        <dbReference type="EC" id="2.1.1.297"/>
    </reaction>
</comment>
<protein>
    <recommendedName>
        <fullName evidence="5">Release factor glutamine methyltransferase</fullName>
        <shortName evidence="5">RF MTase</shortName>
        <ecNumber evidence="5">2.1.1.297</ecNumber>
    </recommendedName>
    <alternativeName>
        <fullName evidence="5">N5-glutamine methyltransferase PrmC</fullName>
    </alternativeName>
    <alternativeName>
        <fullName evidence="5">Protein-(glutamine-N5) MTase PrmC</fullName>
    </alternativeName>
    <alternativeName>
        <fullName evidence="5">Protein-glutamine N-methyltransferase PrmC</fullName>
    </alternativeName>
</protein>
<dbReference type="AlphaFoldDB" id="A0A1I7FN82"/>
<dbReference type="SUPFAM" id="SSF53335">
    <property type="entry name" value="S-adenosyl-L-methionine-dependent methyltransferases"/>
    <property type="match status" value="1"/>
</dbReference>
<keyword evidence="9" id="KW-1185">Reference proteome</keyword>
<dbReference type="Gene3D" id="3.40.50.150">
    <property type="entry name" value="Vaccinia Virus protein VP39"/>
    <property type="match status" value="1"/>
</dbReference>
<dbReference type="NCBIfam" id="TIGR00536">
    <property type="entry name" value="hemK_fam"/>
    <property type="match status" value="1"/>
</dbReference>
<comment type="similarity">
    <text evidence="5">Belongs to the protein N5-glutamine methyltransferase family. PrmC subfamily.</text>
</comment>
<evidence type="ECO:0000256" key="2">
    <source>
        <dbReference type="ARBA" id="ARBA00022679"/>
    </source>
</evidence>
<feature type="domain" description="Release factor glutamine methyltransferase N-terminal" evidence="7">
    <location>
        <begin position="7"/>
        <end position="77"/>
    </location>
</feature>
<proteinExistence type="inferred from homology"/>
<feature type="binding site" evidence="5">
    <location>
        <begin position="204"/>
        <end position="207"/>
    </location>
    <ligand>
        <name>substrate</name>
    </ligand>
</feature>
<dbReference type="CDD" id="cd02440">
    <property type="entry name" value="AdoMet_MTases"/>
    <property type="match status" value="1"/>
</dbReference>
<dbReference type="InterPro" id="IPR019874">
    <property type="entry name" value="RF_methyltr_PrmC"/>
</dbReference>
<dbReference type="STRING" id="155865.SAMN05216515_10327"/>
<dbReference type="Proteomes" id="UP000198817">
    <property type="component" value="Unassembled WGS sequence"/>
</dbReference>
<comment type="function">
    <text evidence="5">Methylates the class 1 translation termination release factors RF1/PrfA and RF2/PrfB on the glutamine residue of the universally conserved GGQ motif.</text>
</comment>
<reference evidence="8 9" key="1">
    <citation type="submission" date="2016-10" db="EMBL/GenBank/DDBJ databases">
        <authorList>
            <person name="de Groot N.N."/>
        </authorList>
    </citation>
    <scope>NUCLEOTIDE SEQUENCE [LARGE SCALE GENOMIC DNA]</scope>
    <source>
        <strain evidence="8 9">KHGC13</strain>
    </source>
</reference>
<dbReference type="PANTHER" id="PTHR18895:SF74">
    <property type="entry name" value="MTRF1L RELEASE FACTOR GLUTAMINE METHYLTRANSFERASE"/>
    <property type="match status" value="1"/>
</dbReference>
<evidence type="ECO:0000313" key="9">
    <source>
        <dbReference type="Proteomes" id="UP000198817"/>
    </source>
</evidence>
<sequence length="299" mass="34053">MSMRVKELLALGEKQLRECGIDDAETDSKLLYCFLRNIPRSRLILEYQIVLQDQHCEHYFRLLDERCAGRPLQYIVGTQDFMGLTFKVNESVLIPRMDTEILVENALSVIDENKLNGNDLTLSPRKSWDVLDLCTGSGAIAVSVAKLAKTPVKVCASDISEEALSVAKTNGERNRVQVEFQQGDLLDPWQGRFRKRKFDMIISNPPYVRTAEIGRLQREIREHEPVLALDGGGDGLDLYRRIAVKAPEFLKKQGVLMMEIGWDQREDVTRLLESAGKFEQITCVKDLARLDRVIFAVLR</sequence>
<dbReference type="InterPro" id="IPR029063">
    <property type="entry name" value="SAM-dependent_MTases_sf"/>
</dbReference>
<feature type="binding site" evidence="5">
    <location>
        <position position="158"/>
    </location>
    <ligand>
        <name>S-adenosyl-L-methionine</name>
        <dbReference type="ChEBI" id="CHEBI:59789"/>
    </ligand>
</feature>
<dbReference type="GO" id="GO:0102559">
    <property type="term" value="F:peptide chain release factor N(5)-glutamine methyltransferase activity"/>
    <property type="evidence" value="ECO:0007669"/>
    <property type="project" value="UniProtKB-EC"/>
</dbReference>
<dbReference type="InterPro" id="IPR002052">
    <property type="entry name" value="DNA_methylase_N6_adenine_CS"/>
</dbReference>
<dbReference type="Pfam" id="PF17827">
    <property type="entry name" value="PrmC_N"/>
    <property type="match status" value="1"/>
</dbReference>
<evidence type="ECO:0000259" key="7">
    <source>
        <dbReference type="Pfam" id="PF17827"/>
    </source>
</evidence>
<dbReference type="InterPro" id="IPR040758">
    <property type="entry name" value="PrmC_N"/>
</dbReference>
<name>A0A1I7FN82_9FIRM</name>
<evidence type="ECO:0000256" key="3">
    <source>
        <dbReference type="ARBA" id="ARBA00022691"/>
    </source>
</evidence>